<gene>
    <name evidence="3" type="ORF">SAMN05216521_10834</name>
</gene>
<accession>A0A1I0K2E2</accession>
<proteinExistence type="predicted"/>
<keyword evidence="1" id="KW-0175">Coiled coil</keyword>
<evidence type="ECO:0000313" key="4">
    <source>
        <dbReference type="Proteomes" id="UP000182121"/>
    </source>
</evidence>
<evidence type="ECO:0000256" key="2">
    <source>
        <dbReference type="SAM" id="SignalP"/>
    </source>
</evidence>
<protein>
    <recommendedName>
        <fullName evidence="5">Sortase</fullName>
    </recommendedName>
</protein>
<feature type="chain" id="PRO_5032268501" description="Sortase" evidence="2">
    <location>
        <begin position="22"/>
        <end position="350"/>
    </location>
</feature>
<reference evidence="3 4" key="1">
    <citation type="submission" date="2016-10" db="EMBL/GenBank/DDBJ databases">
        <authorList>
            <person name="Varghese N."/>
            <person name="Submissions S."/>
        </authorList>
    </citation>
    <scope>NUCLEOTIDE SEQUENCE [LARGE SCALE GENOMIC DNA]</scope>
    <source>
        <strain evidence="3 4">NLAE-zl-C196</strain>
    </source>
</reference>
<keyword evidence="2" id="KW-0732">Signal</keyword>
<evidence type="ECO:0000313" key="3">
    <source>
        <dbReference type="EMBL" id="SEU17594.1"/>
    </source>
</evidence>
<dbReference type="Proteomes" id="UP000182121">
    <property type="component" value="Unassembled WGS sequence"/>
</dbReference>
<feature type="signal peptide" evidence="2">
    <location>
        <begin position="1"/>
        <end position="21"/>
    </location>
</feature>
<organism evidence="3 4">
    <name type="scientific">Enterocloster clostridioformis</name>
    <dbReference type="NCBI Taxonomy" id="1531"/>
    <lineage>
        <taxon>Bacteria</taxon>
        <taxon>Bacillati</taxon>
        <taxon>Bacillota</taxon>
        <taxon>Clostridia</taxon>
        <taxon>Lachnospirales</taxon>
        <taxon>Lachnospiraceae</taxon>
        <taxon>Enterocloster</taxon>
    </lineage>
</organism>
<evidence type="ECO:0008006" key="5">
    <source>
        <dbReference type="Google" id="ProtNLM"/>
    </source>
</evidence>
<dbReference type="EMBL" id="FOIO01000083">
    <property type="protein sequence ID" value="SEU17594.1"/>
    <property type="molecule type" value="Genomic_DNA"/>
</dbReference>
<dbReference type="AlphaFoldDB" id="A0A1I0K2E2"/>
<name>A0A1I0K2E2_9FIRM</name>
<evidence type="ECO:0000256" key="1">
    <source>
        <dbReference type="SAM" id="Coils"/>
    </source>
</evidence>
<comment type="caution">
    <text evidence="3">The sequence shown here is derived from an EMBL/GenBank/DDBJ whole genome shotgun (WGS) entry which is preliminary data.</text>
</comment>
<dbReference type="RefSeq" id="WP_074664345.1">
    <property type="nucleotide sequence ID" value="NZ_FOIO01000083.1"/>
</dbReference>
<feature type="coiled-coil region" evidence="1">
    <location>
        <begin position="31"/>
        <end position="65"/>
    </location>
</feature>
<sequence length="350" mass="36716">MPLPIWLIPLALKGAAVAAGAAGVGSAVHGAKKMKDANDTMEAAKSRHERNMEKFEKEKKTTSKAMDKLGKMELEILHSFSEFSDVFEQIKNRPTFETYSKNGVTLPKYDGGKIKEVSVGAGVLLGGLGGAGLGAAGGFAAAGATTSAVMALGTASTGTAIASLNGAAATNATLALLGGGIVEAGGGGMAAGAAALGAATLGIGLLVGGVIFSFTGGKLSEKADEAWDQMKKAENRINAICNYLVDLRRTSNNYYKTLSKVNTIYHQHLNELNRIVTLLGHKNWKTFTAEEKSLTENTVLLVGLLYNMCMVELVLKSKTENNMNTINKAKITKSINNAKEVLADKFQATE</sequence>